<dbReference type="NCBIfam" id="TIGR01554">
    <property type="entry name" value="major_cap_HK97"/>
    <property type="match status" value="1"/>
</dbReference>
<dbReference type="Pfam" id="PF05065">
    <property type="entry name" value="Phage_capsid"/>
    <property type="match status" value="1"/>
</dbReference>
<dbReference type="InterPro" id="IPR024455">
    <property type="entry name" value="Phage_capsid"/>
</dbReference>
<reference evidence="4 5" key="1">
    <citation type="submission" date="2020-08" db="EMBL/GenBank/DDBJ databases">
        <title>Genomic Encyclopedia of Type Strains, Phase IV (KMG-IV): sequencing the most valuable type-strain genomes for metagenomic binning, comparative biology and taxonomic classification.</title>
        <authorList>
            <person name="Goeker M."/>
        </authorList>
    </citation>
    <scope>NUCLEOTIDE SEQUENCE [LARGE SCALE GENOMIC DNA]</scope>
    <source>
        <strain evidence="4 5">DSM 26723</strain>
    </source>
</reference>
<dbReference type="SUPFAM" id="SSF56563">
    <property type="entry name" value="Major capsid protein gp5"/>
    <property type="match status" value="1"/>
</dbReference>
<sequence length="399" mass="43867">MPSAIQQMISRVEDIAESFQKFKKSYDERVEDIEKRLGDRVDDLDERVTGREALEAKEGAPHPSLLTGGASEAKARKAFNEYLHKNDPSLLAEFESKDFSIAGGVATGSATVPEVIASMLYQRAVDEAPLINEVTVTPSSTGDYKRNQNRKGMESGWVGETDTRTKTGTPTLRLTTPPGGEVYAYPKATSWSVQDSMFDLGSLLIGDAGEEFGSKLEDSILFGNGTNKPEGMLYVTPTTQTDASNARAANVLRYVTAVGSPNTLDADVLINALFDLKAAYRRNAAWVMNSVTLAYCRKLKDLEGRYIFTEPNNDPSAPDGRIFGKRVVTSEKMQDVGAGAGNFPILVGDLKRGYERVDVGSMLITRDDNITEPGFVKWYMRRRHLGRILDNDAVRAIRT</sequence>
<evidence type="ECO:0000259" key="3">
    <source>
        <dbReference type="Pfam" id="PF05065"/>
    </source>
</evidence>
<keyword evidence="5" id="KW-1185">Reference proteome</keyword>
<comment type="caution">
    <text evidence="4">The sequence shown here is derived from an EMBL/GenBank/DDBJ whole genome shotgun (WGS) entry which is preliminary data.</text>
</comment>
<dbReference type="Proteomes" id="UP000588068">
    <property type="component" value="Unassembled WGS sequence"/>
</dbReference>
<feature type="domain" description="Phage capsid-like C-terminal" evidence="3">
    <location>
        <begin position="108"/>
        <end position="397"/>
    </location>
</feature>
<dbReference type="RefSeq" id="WP_184329670.1">
    <property type="nucleotide sequence ID" value="NZ_JACHHZ010000001.1"/>
</dbReference>
<evidence type="ECO:0000256" key="1">
    <source>
        <dbReference type="ARBA" id="ARBA00004328"/>
    </source>
</evidence>
<dbReference type="AlphaFoldDB" id="A0A841HH62"/>
<evidence type="ECO:0000313" key="4">
    <source>
        <dbReference type="EMBL" id="MBB6091904.1"/>
    </source>
</evidence>
<dbReference type="InterPro" id="IPR054612">
    <property type="entry name" value="Phage_capsid-like_C"/>
</dbReference>
<name>A0A841HH62_9GAMM</name>
<comment type="subcellular location">
    <subcellularLocation>
        <location evidence="1">Virion</location>
    </subcellularLocation>
</comment>
<feature type="region of interest" description="Disordered" evidence="2">
    <location>
        <begin position="139"/>
        <end position="170"/>
    </location>
</feature>
<gene>
    <name evidence="4" type="ORF">HNQ60_000750</name>
</gene>
<accession>A0A841HH62</accession>
<protein>
    <submittedName>
        <fullName evidence="4">HK97 family phage major capsid protein</fullName>
    </submittedName>
</protein>
<evidence type="ECO:0000256" key="2">
    <source>
        <dbReference type="SAM" id="MobiDB-lite"/>
    </source>
</evidence>
<proteinExistence type="predicted"/>
<dbReference type="EMBL" id="JACHHZ010000001">
    <property type="protein sequence ID" value="MBB6091904.1"/>
    <property type="molecule type" value="Genomic_DNA"/>
</dbReference>
<evidence type="ECO:0000313" key="5">
    <source>
        <dbReference type="Proteomes" id="UP000588068"/>
    </source>
</evidence>
<dbReference type="Gene3D" id="3.30.2320.10">
    <property type="entry name" value="hypothetical protein PF0899 domain"/>
    <property type="match status" value="1"/>
</dbReference>
<organism evidence="4 5">
    <name type="scientific">Povalibacter uvarum</name>
    <dbReference type="NCBI Taxonomy" id="732238"/>
    <lineage>
        <taxon>Bacteria</taxon>
        <taxon>Pseudomonadati</taxon>
        <taxon>Pseudomonadota</taxon>
        <taxon>Gammaproteobacteria</taxon>
        <taxon>Steroidobacterales</taxon>
        <taxon>Steroidobacteraceae</taxon>
        <taxon>Povalibacter</taxon>
    </lineage>
</organism>